<dbReference type="EMBL" id="KT250632">
    <property type="protein sequence ID" value="ANS54265.1"/>
    <property type="molecule type" value="Genomic_DNA"/>
</dbReference>
<evidence type="ECO:0000256" key="1">
    <source>
        <dbReference type="ARBA" id="ARBA00003851"/>
    </source>
</evidence>
<evidence type="ECO:0000256" key="2">
    <source>
        <dbReference type="ARBA" id="ARBA00007612"/>
    </source>
</evidence>
<evidence type="ECO:0000256" key="3">
    <source>
        <dbReference type="ARBA" id="ARBA00013349"/>
    </source>
</evidence>
<protein>
    <recommendedName>
        <fullName evidence="3">Aphid transmission protein</fullName>
    </recommendedName>
    <alternativeName>
        <fullName evidence="5">Atf</fullName>
    </alternativeName>
    <alternativeName>
        <fullName evidence="4">Protein 2</fullName>
    </alternativeName>
</protein>
<dbReference type="InterPro" id="IPR004917">
    <property type="entry name" value="Caulimo_AT"/>
</dbReference>
<gene>
    <name evidence="7" type="primary">ORF II</name>
    <name evidence="9" type="synonym">ORFII</name>
</gene>
<dbReference type="EMBL" id="KX787430">
    <property type="protein sequence ID" value="ARO77047.1"/>
    <property type="molecule type" value="Genomic_DNA"/>
</dbReference>
<organism evidence="7">
    <name type="scientific">Strawberry vein banding virus</name>
    <dbReference type="NCBI Taxonomy" id="47903"/>
    <lineage>
        <taxon>Viruses</taxon>
        <taxon>Riboviria</taxon>
        <taxon>Pararnavirae</taxon>
        <taxon>Artverviricota</taxon>
        <taxon>Revtraviricetes</taxon>
        <taxon>Ortervirales</taxon>
        <taxon>Caulimoviridae</taxon>
        <taxon>Caulimovirus</taxon>
        <taxon>Caulimovirus venafragariae</taxon>
    </lineage>
</organism>
<proteinExistence type="inferred from homology"/>
<reference evidence="7" key="1">
    <citation type="submission" date="2014-12" db="EMBL/GenBank/DDBJ databases">
        <title>Characterization and Complete Nucleotide Sequence of Strawberry vein banding virus in Shenyang, China.</title>
        <authorList>
            <person name="Zhang H.P."/>
            <person name="Chen J."/>
            <person name="He Z.L."/>
            <person name="Feng M.F."/>
            <person name="Pan Y."/>
            <person name="Xia W.W."/>
            <person name="Shan W.S."/>
            <person name="Jiang T."/>
        </authorList>
    </citation>
    <scope>NUCLEOTIDE SEQUENCE</scope>
    <source>
        <strain evidence="7">Shenyang</strain>
    </source>
</reference>
<comment type="function">
    <text evidence="1">This protein is involved in virus transmission.</text>
</comment>
<keyword evidence="6" id="KW-0175">Coiled coil</keyword>
<reference evidence="9" key="3">
    <citation type="submission" date="2016-08" db="EMBL/GenBank/DDBJ databases">
        <title>Characterization and Complete Nucleotide Sequence of Strawberry vein banding virus in Anhui, China.</title>
        <authorList>
            <person name="Jiang X."/>
            <person name="Hu Y."/>
            <person name="Feng M."/>
            <person name="Jiang T."/>
        </authorList>
    </citation>
    <scope>NUCLEOTIDE SEQUENCE</scope>
    <source>
        <strain evidence="9">SVBV-AH</strain>
    </source>
</reference>
<dbReference type="EMBL" id="KP311681">
    <property type="protein sequence ID" value="AKB94068.1"/>
    <property type="molecule type" value="Genomic_DNA"/>
</dbReference>
<evidence type="ECO:0000313" key="8">
    <source>
        <dbReference type="EMBL" id="ANS54265.1"/>
    </source>
</evidence>
<feature type="coiled-coil region" evidence="6">
    <location>
        <begin position="122"/>
        <end position="149"/>
    </location>
</feature>
<evidence type="ECO:0000256" key="4">
    <source>
        <dbReference type="ARBA" id="ARBA00030552"/>
    </source>
</evidence>
<dbReference type="Pfam" id="PF03233">
    <property type="entry name" value="Cauli_AT"/>
    <property type="match status" value="1"/>
</dbReference>
<evidence type="ECO:0000256" key="5">
    <source>
        <dbReference type="ARBA" id="ARBA00030748"/>
    </source>
</evidence>
<evidence type="ECO:0000313" key="9">
    <source>
        <dbReference type="EMBL" id="ARO77047.1"/>
    </source>
</evidence>
<reference evidence="8" key="2">
    <citation type="submission" date="2015-07" db="EMBL/GenBank/DDBJ databases">
        <authorList>
            <person name="Noorani M."/>
        </authorList>
    </citation>
    <scope>NUCLEOTIDE SEQUENCE</scope>
    <source>
        <strain evidence="8">BJ1</strain>
    </source>
</reference>
<sequence>MAYKDQPHIYYKKQYLALYHQNVERGSPEYFFTGGKGIEGCLKHLNNINTVCGGIHIMVYFICKTLGIKPYVYRNTPEDGSNLGLLSLLGNKPSENSSENPLEKKIDNLSDKIRDLRSSTSGTDLKIQLDKLRDKIDDLERKVSSLNTEEILKLLKRLDDKV</sequence>
<evidence type="ECO:0000313" key="7">
    <source>
        <dbReference type="EMBL" id="AKB94068.1"/>
    </source>
</evidence>
<comment type="similarity">
    <text evidence="2">Belongs to the caulimoviridae ORF II family.</text>
</comment>
<accession>A0A0E3X5P6</accession>
<name>A0A0E3X5P6_9VIRU</name>
<evidence type="ECO:0000256" key="6">
    <source>
        <dbReference type="SAM" id="Coils"/>
    </source>
</evidence>